<gene>
    <name evidence="1" type="primary">Itpripl1_1</name>
    <name evidence="1" type="ORF">HELFUL_R13507</name>
</gene>
<evidence type="ECO:0000313" key="2">
    <source>
        <dbReference type="Proteomes" id="UP000590868"/>
    </source>
</evidence>
<accession>A0A7L2AI77</accession>
<reference evidence="1 2" key="1">
    <citation type="submission" date="2019-09" db="EMBL/GenBank/DDBJ databases">
        <title>Bird 10,000 Genomes (B10K) Project - Family phase.</title>
        <authorList>
            <person name="Zhang G."/>
        </authorList>
    </citation>
    <scope>NUCLEOTIDE SEQUENCE [LARGE SCALE GENOMIC DNA]</scope>
    <source>
        <strain evidence="1">B10K-DU-001-55</strain>
        <tissue evidence="1">Muscle</tissue>
    </source>
</reference>
<feature type="non-terminal residue" evidence="1">
    <location>
        <position position="1"/>
    </location>
</feature>
<dbReference type="AlphaFoldDB" id="A0A7L2AI77"/>
<dbReference type="Proteomes" id="UP000590868">
    <property type="component" value="Unassembled WGS sequence"/>
</dbReference>
<organism evidence="1 2">
    <name type="scientific">Heliornis fulica</name>
    <name type="common">sungrebe</name>
    <dbReference type="NCBI Taxonomy" id="54369"/>
    <lineage>
        <taxon>Eukaryota</taxon>
        <taxon>Metazoa</taxon>
        <taxon>Chordata</taxon>
        <taxon>Craniata</taxon>
        <taxon>Vertebrata</taxon>
        <taxon>Euteleostomi</taxon>
        <taxon>Archelosauria</taxon>
        <taxon>Archosauria</taxon>
        <taxon>Dinosauria</taxon>
        <taxon>Saurischia</taxon>
        <taxon>Theropoda</taxon>
        <taxon>Coelurosauria</taxon>
        <taxon>Aves</taxon>
        <taxon>Neognathae</taxon>
        <taxon>Neoaves</taxon>
        <taxon>Gruiformes</taxon>
        <taxon>Heliornithidae</taxon>
        <taxon>Heliornis</taxon>
    </lineage>
</organism>
<comment type="caution">
    <text evidence="1">The sequence shown here is derived from an EMBL/GenBank/DDBJ whole genome shotgun (WGS) entry which is preliminary data.</text>
</comment>
<protein>
    <submittedName>
        <fullName evidence="1">IPIL1 protein</fullName>
    </submittedName>
</protein>
<dbReference type="Gene3D" id="1.10.1410.40">
    <property type="match status" value="1"/>
</dbReference>
<keyword evidence="2" id="KW-1185">Reference proteome</keyword>
<sequence>VRDLVGSLLLIFRQMMFNSFYPVLQEAIGVGSAFEGWSLSEEDIVYQVLVPLMPPRGHAFHLELNSAKEDPARTFSIRVELLCTCTSEQMPGEMLCFLHHPEEELKRNQDPSLLHTLCTNSYLDAQKTACWFYRLLNAVWAVFPYSSSYTLKMLPSSRSCRFQIGRDQEKLDIDIMFGVQQRNSDIFLGSQQTEATFTPSTIWPETYAVAEAKFFRHIAGMAPRDSWHLKCLQLYARILGGSGFHMDIFKTAVMHLLTFIPLSDWRRRDCLLRLQDIMLYLSYCLEEKCLNHFFFGNEKVPVEIMLPQDFRYVVPPNLFHHLEQDPSAHTEALRDFDELRER</sequence>
<dbReference type="SMART" id="SM01265">
    <property type="entry name" value="Mab-21"/>
    <property type="match status" value="1"/>
</dbReference>
<evidence type="ECO:0000313" key="1">
    <source>
        <dbReference type="EMBL" id="NXP46831.1"/>
    </source>
</evidence>
<name>A0A7L2AI77_9GRUI</name>
<dbReference type="PRINTS" id="PR02107">
    <property type="entry name" value="INOS145TPRIP"/>
</dbReference>
<dbReference type="PANTHER" id="PTHR10656:SF40">
    <property type="entry name" value="INOSITOL 1,4,5-TRISPHOSPHATE RECEPTOR-INTERACTING PROTEIN-LIKE 1"/>
    <property type="match status" value="1"/>
</dbReference>
<dbReference type="InterPro" id="IPR024810">
    <property type="entry name" value="MAB21L/cGLR"/>
</dbReference>
<dbReference type="EMBL" id="VXBZ01003441">
    <property type="protein sequence ID" value="NXP46831.1"/>
    <property type="molecule type" value="Genomic_DNA"/>
</dbReference>
<dbReference type="PANTHER" id="PTHR10656">
    <property type="entry name" value="CELL FATE DETERMINING PROTEIN MAB21-RELATED"/>
    <property type="match status" value="1"/>
</dbReference>
<proteinExistence type="predicted"/>
<dbReference type="InterPro" id="IPR026250">
    <property type="entry name" value="ITPRIP-like"/>
</dbReference>
<feature type="non-terminal residue" evidence="1">
    <location>
        <position position="342"/>
    </location>
</feature>
<dbReference type="OrthoDB" id="9071901at2759"/>
<dbReference type="GO" id="GO:0016020">
    <property type="term" value="C:membrane"/>
    <property type="evidence" value="ECO:0007669"/>
    <property type="project" value="TreeGrafter"/>
</dbReference>